<organism evidence="2 3">
    <name type="scientific">Opisthorchis viverrini</name>
    <name type="common">Southeast Asian liver fluke</name>
    <dbReference type="NCBI Taxonomy" id="6198"/>
    <lineage>
        <taxon>Eukaryota</taxon>
        <taxon>Metazoa</taxon>
        <taxon>Spiralia</taxon>
        <taxon>Lophotrochozoa</taxon>
        <taxon>Platyhelminthes</taxon>
        <taxon>Trematoda</taxon>
        <taxon>Digenea</taxon>
        <taxon>Opisthorchiida</taxon>
        <taxon>Opisthorchiata</taxon>
        <taxon>Opisthorchiidae</taxon>
        <taxon>Opisthorchis</taxon>
    </lineage>
</organism>
<name>A0A074Z5F6_OPIVI</name>
<gene>
    <name evidence="2" type="ORF">T265_15996</name>
</gene>
<feature type="non-terminal residue" evidence="2">
    <location>
        <position position="177"/>
    </location>
</feature>
<dbReference type="GeneID" id="20330161"/>
<dbReference type="InterPro" id="IPR026705">
    <property type="entry name" value="Hid-1/Ecm30"/>
</dbReference>
<dbReference type="KEGG" id="ovi:T265_15996"/>
<proteinExistence type="predicted"/>
<dbReference type="GO" id="GO:0000138">
    <property type="term" value="C:Golgi trans cisterna"/>
    <property type="evidence" value="ECO:0007669"/>
    <property type="project" value="TreeGrafter"/>
</dbReference>
<evidence type="ECO:0000256" key="1">
    <source>
        <dbReference type="SAM" id="MobiDB-lite"/>
    </source>
</evidence>
<dbReference type="PANTHER" id="PTHR21575">
    <property type="entry name" value="PROTEIN HID1"/>
    <property type="match status" value="1"/>
</dbReference>
<evidence type="ECO:0000313" key="2">
    <source>
        <dbReference type="EMBL" id="KER18535.1"/>
    </source>
</evidence>
<dbReference type="RefSeq" id="XP_009177718.1">
    <property type="nucleotide sequence ID" value="XM_009179454.1"/>
</dbReference>
<dbReference type="OrthoDB" id="432953at2759"/>
<dbReference type="PANTHER" id="PTHR21575:SF12">
    <property type="entry name" value="PROTEIN HID1"/>
    <property type="match status" value="1"/>
</dbReference>
<feature type="region of interest" description="Disordered" evidence="1">
    <location>
        <begin position="83"/>
        <end position="114"/>
    </location>
</feature>
<reference evidence="2 3" key="1">
    <citation type="submission" date="2013-11" db="EMBL/GenBank/DDBJ databases">
        <title>Opisthorchis viverrini - life in the bile duct.</title>
        <authorList>
            <person name="Young N.D."/>
            <person name="Nagarajan N."/>
            <person name="Lin S.J."/>
            <person name="Korhonen P.K."/>
            <person name="Jex A.R."/>
            <person name="Hall R.S."/>
            <person name="Safavi-Hemami H."/>
            <person name="Kaewkong W."/>
            <person name="Bertrand D."/>
            <person name="Gao S."/>
            <person name="Seet Q."/>
            <person name="Wongkham S."/>
            <person name="Teh B.T."/>
            <person name="Wongkham C."/>
            <person name="Intapan P.M."/>
            <person name="Maleewong W."/>
            <person name="Yang X."/>
            <person name="Hu M."/>
            <person name="Wang Z."/>
            <person name="Hofmann A."/>
            <person name="Sternberg P.W."/>
            <person name="Tan P."/>
            <person name="Wang J."/>
            <person name="Gasser R.B."/>
        </authorList>
    </citation>
    <scope>NUCLEOTIDE SEQUENCE [LARGE SCALE GENOMIC DNA]</scope>
</reference>
<dbReference type="AlphaFoldDB" id="A0A074Z5F6"/>
<dbReference type="EMBL" id="KL600093">
    <property type="protein sequence ID" value="KER18535.1"/>
    <property type="molecule type" value="Genomic_DNA"/>
</dbReference>
<dbReference type="GO" id="GO:0005797">
    <property type="term" value="C:Golgi medial cisterna"/>
    <property type="evidence" value="ECO:0007669"/>
    <property type="project" value="TreeGrafter"/>
</dbReference>
<keyword evidence="3" id="KW-1185">Reference proteome</keyword>
<dbReference type="CTD" id="20330161"/>
<accession>A0A074Z5F6</accession>
<dbReference type="STRING" id="6198.A0A074Z5F6"/>
<dbReference type="Pfam" id="PF12722">
    <property type="entry name" value="Hid1"/>
    <property type="match status" value="1"/>
</dbReference>
<evidence type="ECO:0000313" key="3">
    <source>
        <dbReference type="Proteomes" id="UP000054324"/>
    </source>
</evidence>
<dbReference type="GO" id="GO:0016020">
    <property type="term" value="C:membrane"/>
    <property type="evidence" value="ECO:0007669"/>
    <property type="project" value="TreeGrafter"/>
</dbReference>
<dbReference type="Proteomes" id="UP000054324">
    <property type="component" value="Unassembled WGS sequence"/>
</dbReference>
<feature type="compositionally biased region" description="Low complexity" evidence="1">
    <location>
        <begin position="89"/>
        <end position="103"/>
    </location>
</feature>
<protein>
    <submittedName>
        <fullName evidence="2">Uncharacterized protein</fullName>
    </submittedName>
</protein>
<sequence>MSMVTSNKLLHLLEAFSQPWFLYSGQTHYQLVFLLLEVFNNIIQYQFDGNSNLVYTLIRKRQVFYHLANLPTDQSTIQKIVKRRPTTLSNSDHSSPESSPTLSAKPKSHSIQGNHDTQMIKEGARKKTQADVISPTSAVAPAGNRDVNSSAIDTPEVCFPQVLLNDVHSVLELHKVW</sequence>